<dbReference type="InterPro" id="IPR012106">
    <property type="entry name" value="Phage_Mu_Gp1"/>
</dbReference>
<dbReference type="OrthoDB" id="7306769at2"/>
<evidence type="ECO:0000256" key="1">
    <source>
        <dbReference type="SAM" id="MobiDB-lite"/>
    </source>
</evidence>
<proteinExistence type="predicted"/>
<sequence>MTNTSPIAAIAIALNTGEEGTVPEWIQLLPAGQTVAGYDGRTWLNDRPEDLLTMFDRRPSGLPIDFEHGTEEWPDGKAKDIAGYIVELDLKDDGSLWGKADWTELGREKVGSRQYRHVSPAFFYEINTNRILELTSVALTVDPNLQLTALNRRGPSPEPNTSESTMDKEKRRALCRSLGLADEASDDAIIKAVEELDAGKAKAENAAQMPDVEKFVPRSDYDKVVSDRDTALNSLKQTADAEIADLVDQAIKDGKIAPASKDYHLAACRSGAEGLTSFKAFIEGAPVLAMAENSGLDTVDPGKGKAALSADQKKIADQLGLSHDDFAKDLASDKGAA</sequence>
<dbReference type="RefSeq" id="WP_055674049.1">
    <property type="nucleotide sequence ID" value="NZ_CXWD01000034.1"/>
</dbReference>
<name>A0A0M7ASN5_9HYPH</name>
<gene>
    <name evidence="2" type="ORF">LAX5112_04906</name>
</gene>
<dbReference type="EMBL" id="CXWD01000034">
    <property type="protein sequence ID" value="CTQ77426.1"/>
    <property type="molecule type" value="Genomic_DNA"/>
</dbReference>
<dbReference type="PIRSF" id="PIRSF016624">
    <property type="entry name" value="Mu_prophg_I"/>
    <property type="match status" value="1"/>
</dbReference>
<dbReference type="AlphaFoldDB" id="A0A0M7ASN5"/>
<evidence type="ECO:0000313" key="3">
    <source>
        <dbReference type="Proteomes" id="UP000053235"/>
    </source>
</evidence>
<reference evidence="3" key="1">
    <citation type="submission" date="2015-07" db="EMBL/GenBank/DDBJ databases">
        <authorList>
            <person name="Rodrigo-Torres Lidia"/>
            <person name="Arahal R.David."/>
        </authorList>
    </citation>
    <scope>NUCLEOTIDE SEQUENCE [LARGE SCALE GENOMIC DNA]</scope>
    <source>
        <strain evidence="3">CECT 5112</strain>
    </source>
</reference>
<protein>
    <submittedName>
        <fullName evidence="2">Mu-like prophage I protein</fullName>
    </submittedName>
</protein>
<keyword evidence="3" id="KW-1185">Reference proteome</keyword>
<accession>A0A0M7ASN5</accession>
<feature type="region of interest" description="Disordered" evidence="1">
    <location>
        <begin position="149"/>
        <end position="169"/>
    </location>
</feature>
<evidence type="ECO:0000313" key="2">
    <source>
        <dbReference type="EMBL" id="CTQ77426.1"/>
    </source>
</evidence>
<dbReference type="STRING" id="388408.LAX5112_04906"/>
<organism evidence="2 3">
    <name type="scientific">Roseibium alexandrii</name>
    <dbReference type="NCBI Taxonomy" id="388408"/>
    <lineage>
        <taxon>Bacteria</taxon>
        <taxon>Pseudomonadati</taxon>
        <taxon>Pseudomonadota</taxon>
        <taxon>Alphaproteobacteria</taxon>
        <taxon>Hyphomicrobiales</taxon>
        <taxon>Stappiaceae</taxon>
        <taxon>Roseibium</taxon>
    </lineage>
</organism>
<dbReference type="Proteomes" id="UP000053235">
    <property type="component" value="Unassembled WGS sequence"/>
</dbReference>
<dbReference type="Pfam" id="PF10123">
    <property type="entry name" value="Mu-like_Pro"/>
    <property type="match status" value="1"/>
</dbReference>